<evidence type="ECO:0000313" key="2">
    <source>
        <dbReference type="Proteomes" id="UP000260812"/>
    </source>
</evidence>
<dbReference type="Proteomes" id="UP000260812">
    <property type="component" value="Unassembled WGS sequence"/>
</dbReference>
<organism evidence="1 2">
    <name type="scientific">Eisenbergiella massiliensis</name>
    <dbReference type="NCBI Taxonomy" id="1720294"/>
    <lineage>
        <taxon>Bacteria</taxon>
        <taxon>Bacillati</taxon>
        <taxon>Bacillota</taxon>
        <taxon>Clostridia</taxon>
        <taxon>Lachnospirales</taxon>
        <taxon>Lachnospiraceae</taxon>
        <taxon>Eisenbergiella</taxon>
    </lineage>
</organism>
<evidence type="ECO:0000313" key="1">
    <source>
        <dbReference type="EMBL" id="RGE57683.1"/>
    </source>
</evidence>
<dbReference type="EMBL" id="QVLV01000014">
    <property type="protein sequence ID" value="RGE57683.1"/>
    <property type="molecule type" value="Genomic_DNA"/>
</dbReference>
<reference evidence="1" key="1">
    <citation type="submission" date="2018-08" db="EMBL/GenBank/DDBJ databases">
        <title>A genome reference for cultivated species of the human gut microbiota.</title>
        <authorList>
            <person name="Zou Y."/>
            <person name="Xue W."/>
            <person name="Luo G."/>
        </authorList>
    </citation>
    <scope>NUCLEOTIDE SEQUENCE [LARGE SCALE GENOMIC DNA]</scope>
    <source>
        <strain evidence="1">TF05-5AC</strain>
    </source>
</reference>
<protein>
    <submittedName>
        <fullName evidence="1">Uncharacterized protein</fullName>
    </submittedName>
</protein>
<keyword evidence="2" id="KW-1185">Reference proteome</keyword>
<proteinExistence type="predicted"/>
<name>A0A3E3I0L3_9FIRM</name>
<sequence length="74" mass="8690">MGGTAEIISSLDFCRGFFCVQNSPEAVRRSEPRRLQDGRRPDHRLKRAEKLSTFFTWKKICRCQDLRAGSRRFL</sequence>
<gene>
    <name evidence="1" type="ORF">DXC51_18460</name>
</gene>
<accession>A0A3E3I0L3</accession>
<dbReference type="AlphaFoldDB" id="A0A3E3I0L3"/>
<comment type="caution">
    <text evidence="1">The sequence shown here is derived from an EMBL/GenBank/DDBJ whole genome shotgun (WGS) entry which is preliminary data.</text>
</comment>